<evidence type="ECO:0000313" key="2">
    <source>
        <dbReference type="Proteomes" id="UP000179024"/>
    </source>
</evidence>
<proteinExistence type="predicted"/>
<sequence>MDRKLLLLVLVFFLVMGSFTSYVFFRTSQRQISAQNKGDPCQEKSFLLVFPNQVKVGEKATINAVVRTCDETTLPEAQVCLTSTLGTIEPACAPTNESGISDHALTSDVEGIAQISARINNTIDITTPVSVQFSQ</sequence>
<comment type="caution">
    <text evidence="1">The sequence shown here is derived from an EMBL/GenBank/DDBJ whole genome shotgun (WGS) entry which is preliminary data.</text>
</comment>
<dbReference type="InterPro" id="IPR013783">
    <property type="entry name" value="Ig-like_fold"/>
</dbReference>
<evidence type="ECO:0008006" key="3">
    <source>
        <dbReference type="Google" id="ProtNLM"/>
    </source>
</evidence>
<dbReference type="InterPro" id="IPR008964">
    <property type="entry name" value="Invasin/intimin_cell_adhesion"/>
</dbReference>
<gene>
    <name evidence="1" type="ORF">A3F34_00665</name>
</gene>
<dbReference type="AlphaFoldDB" id="A0A1F7I7U8"/>
<dbReference type="SUPFAM" id="SSF49373">
    <property type="entry name" value="Invasin/intimin cell-adhesion fragments"/>
    <property type="match status" value="1"/>
</dbReference>
<reference evidence="1 2" key="1">
    <citation type="journal article" date="2016" name="Nat. Commun.">
        <title>Thousands of microbial genomes shed light on interconnected biogeochemical processes in an aquifer system.</title>
        <authorList>
            <person name="Anantharaman K."/>
            <person name="Brown C.T."/>
            <person name="Hug L.A."/>
            <person name="Sharon I."/>
            <person name="Castelle C.J."/>
            <person name="Probst A.J."/>
            <person name="Thomas B.C."/>
            <person name="Singh A."/>
            <person name="Wilkins M.J."/>
            <person name="Karaoz U."/>
            <person name="Brodie E.L."/>
            <person name="Williams K.H."/>
            <person name="Hubbard S.S."/>
            <person name="Banfield J.F."/>
        </authorList>
    </citation>
    <scope>NUCLEOTIDE SEQUENCE [LARGE SCALE GENOMIC DNA]</scope>
</reference>
<dbReference type="Proteomes" id="UP000179024">
    <property type="component" value="Unassembled WGS sequence"/>
</dbReference>
<organism evidence="1 2">
    <name type="scientific">Candidatus Roizmanbacteria bacterium RIFCSPHIGHO2_12_FULL_44_10</name>
    <dbReference type="NCBI Taxonomy" id="1802054"/>
    <lineage>
        <taxon>Bacteria</taxon>
        <taxon>Candidatus Roizmaniibacteriota</taxon>
    </lineage>
</organism>
<dbReference type="Gene3D" id="2.60.40.10">
    <property type="entry name" value="Immunoglobulins"/>
    <property type="match status" value="1"/>
</dbReference>
<protein>
    <recommendedName>
        <fullName evidence="3">Big-1 domain-containing protein</fullName>
    </recommendedName>
</protein>
<evidence type="ECO:0000313" key="1">
    <source>
        <dbReference type="EMBL" id="OGK39441.1"/>
    </source>
</evidence>
<accession>A0A1F7I7U8</accession>
<dbReference type="EMBL" id="MGAE01000018">
    <property type="protein sequence ID" value="OGK39441.1"/>
    <property type="molecule type" value="Genomic_DNA"/>
</dbReference>
<name>A0A1F7I7U8_9BACT</name>